<organism evidence="2 3">
    <name type="scientific">Gaetbulibacter aquiaggeris</name>
    <dbReference type="NCBI Taxonomy" id="1735373"/>
    <lineage>
        <taxon>Bacteria</taxon>
        <taxon>Pseudomonadati</taxon>
        <taxon>Bacteroidota</taxon>
        <taxon>Flavobacteriia</taxon>
        <taxon>Flavobacteriales</taxon>
        <taxon>Flavobacteriaceae</taxon>
        <taxon>Gaetbulibacter</taxon>
    </lineage>
</organism>
<keyword evidence="2" id="KW-0328">Glycosyltransferase</keyword>
<evidence type="ECO:0000313" key="3">
    <source>
        <dbReference type="Proteomes" id="UP001610104"/>
    </source>
</evidence>
<sequence>MKIVFLVASYMPHQIALINAIIKQYNVEIHSFSISKNFSFIPNNSKGLITYEPSNYNVIQLYRKILEINPKLIVVAGWFIKDFVGVAKKINKTLNIPVVSYSDTQWRNNWKQKLNCLISPWHLKKAFSHIWVAGIYQYEYARKLRFEKNQIIYNSLSCDIKLFQNVSFEQKTSDYPKNFLFIGRFVPVKGLHLLMDAWQQISDKKGWTLTLVGDGPLKTHYQNEESVIVKNFMPQTQLIKEIQQSGCFILPSVFEPWALVIHEAAAAGLPIIATDVCGATPHFVINGFNGYQVKPNVTSIKNALESFIMLDTKQLIRFSQNSLKLAESITPELGAAQLMSILNKA</sequence>
<dbReference type="InterPro" id="IPR001296">
    <property type="entry name" value="Glyco_trans_1"/>
</dbReference>
<dbReference type="CDD" id="cd03801">
    <property type="entry name" value="GT4_PimA-like"/>
    <property type="match status" value="1"/>
</dbReference>
<proteinExistence type="predicted"/>
<evidence type="ECO:0000313" key="2">
    <source>
        <dbReference type="EMBL" id="MFH6769535.1"/>
    </source>
</evidence>
<dbReference type="EMBL" id="JBAWKC010000004">
    <property type="protein sequence ID" value="MFH6769535.1"/>
    <property type="molecule type" value="Genomic_DNA"/>
</dbReference>
<evidence type="ECO:0000259" key="1">
    <source>
        <dbReference type="Pfam" id="PF00534"/>
    </source>
</evidence>
<name>A0ABW7MSC8_9FLAO</name>
<keyword evidence="2" id="KW-0808">Transferase</keyword>
<comment type="caution">
    <text evidence="2">The sequence shown here is derived from an EMBL/GenBank/DDBJ whole genome shotgun (WGS) entry which is preliminary data.</text>
</comment>
<dbReference type="GO" id="GO:0016757">
    <property type="term" value="F:glycosyltransferase activity"/>
    <property type="evidence" value="ECO:0007669"/>
    <property type="project" value="UniProtKB-KW"/>
</dbReference>
<protein>
    <submittedName>
        <fullName evidence="2">Glycosyltransferase family 4 protein</fullName>
        <ecNumber evidence="2">2.4.-.-</ecNumber>
    </submittedName>
</protein>
<dbReference type="PANTHER" id="PTHR12526">
    <property type="entry name" value="GLYCOSYLTRANSFERASE"/>
    <property type="match status" value="1"/>
</dbReference>
<dbReference type="RefSeq" id="WP_395438764.1">
    <property type="nucleotide sequence ID" value="NZ_JBAWKC010000004.1"/>
</dbReference>
<feature type="domain" description="Glycosyl transferase family 1" evidence="1">
    <location>
        <begin position="169"/>
        <end position="321"/>
    </location>
</feature>
<gene>
    <name evidence="2" type="ORF">V8G56_12360</name>
</gene>
<dbReference type="Gene3D" id="3.40.50.2000">
    <property type="entry name" value="Glycogen Phosphorylase B"/>
    <property type="match status" value="2"/>
</dbReference>
<dbReference type="Proteomes" id="UP001610104">
    <property type="component" value="Unassembled WGS sequence"/>
</dbReference>
<dbReference type="EC" id="2.4.-.-" evidence="2"/>
<reference evidence="2 3" key="1">
    <citation type="submission" date="2024-02" db="EMBL/GenBank/DDBJ databases">
        <title>A Gaetbulibacter species isolated from tidal flats and genomic insights of their niches.</title>
        <authorList>
            <person name="Ye Y."/>
        </authorList>
    </citation>
    <scope>NUCLEOTIDE SEQUENCE [LARGE SCALE GENOMIC DNA]</scope>
    <source>
        <strain evidence="2 3">KEM-8</strain>
    </source>
</reference>
<dbReference type="SUPFAM" id="SSF53756">
    <property type="entry name" value="UDP-Glycosyltransferase/glycogen phosphorylase"/>
    <property type="match status" value="1"/>
</dbReference>
<keyword evidence="3" id="KW-1185">Reference proteome</keyword>
<dbReference type="Pfam" id="PF00534">
    <property type="entry name" value="Glycos_transf_1"/>
    <property type="match status" value="1"/>
</dbReference>
<accession>A0ABW7MSC8</accession>